<evidence type="ECO:0000313" key="3">
    <source>
        <dbReference type="Proteomes" id="UP000007266"/>
    </source>
</evidence>
<proteinExistence type="predicted"/>
<reference evidence="2 3" key="1">
    <citation type="journal article" date="2008" name="Nature">
        <title>The genome of the model beetle and pest Tribolium castaneum.</title>
        <authorList>
            <consortium name="Tribolium Genome Sequencing Consortium"/>
            <person name="Richards S."/>
            <person name="Gibbs R.A."/>
            <person name="Weinstock G.M."/>
            <person name="Brown S.J."/>
            <person name="Denell R."/>
            <person name="Beeman R.W."/>
            <person name="Gibbs R."/>
            <person name="Beeman R.W."/>
            <person name="Brown S.J."/>
            <person name="Bucher G."/>
            <person name="Friedrich M."/>
            <person name="Grimmelikhuijzen C.J."/>
            <person name="Klingler M."/>
            <person name="Lorenzen M."/>
            <person name="Richards S."/>
            <person name="Roth S."/>
            <person name="Schroder R."/>
            <person name="Tautz D."/>
            <person name="Zdobnov E.M."/>
            <person name="Muzny D."/>
            <person name="Gibbs R.A."/>
            <person name="Weinstock G.M."/>
            <person name="Attaway T."/>
            <person name="Bell S."/>
            <person name="Buhay C.J."/>
            <person name="Chandrabose M.N."/>
            <person name="Chavez D."/>
            <person name="Clerk-Blankenburg K.P."/>
            <person name="Cree A."/>
            <person name="Dao M."/>
            <person name="Davis C."/>
            <person name="Chacko J."/>
            <person name="Dinh H."/>
            <person name="Dugan-Rocha S."/>
            <person name="Fowler G."/>
            <person name="Garner T.T."/>
            <person name="Garnes J."/>
            <person name="Gnirke A."/>
            <person name="Hawes A."/>
            <person name="Hernandez J."/>
            <person name="Hines S."/>
            <person name="Holder M."/>
            <person name="Hume J."/>
            <person name="Jhangiani S.N."/>
            <person name="Joshi V."/>
            <person name="Khan Z.M."/>
            <person name="Jackson L."/>
            <person name="Kovar C."/>
            <person name="Kowis A."/>
            <person name="Lee S."/>
            <person name="Lewis L.R."/>
            <person name="Margolis J."/>
            <person name="Morgan M."/>
            <person name="Nazareth L.V."/>
            <person name="Nguyen N."/>
            <person name="Okwuonu G."/>
            <person name="Parker D."/>
            <person name="Richards S."/>
            <person name="Ruiz S.J."/>
            <person name="Santibanez J."/>
            <person name="Savard J."/>
            <person name="Scherer S.E."/>
            <person name="Schneider B."/>
            <person name="Sodergren E."/>
            <person name="Tautz D."/>
            <person name="Vattahil S."/>
            <person name="Villasana D."/>
            <person name="White C.S."/>
            <person name="Wright R."/>
            <person name="Park Y."/>
            <person name="Beeman R.W."/>
            <person name="Lord J."/>
            <person name="Oppert B."/>
            <person name="Lorenzen M."/>
            <person name="Brown S."/>
            <person name="Wang L."/>
            <person name="Savard J."/>
            <person name="Tautz D."/>
            <person name="Richards S."/>
            <person name="Weinstock G."/>
            <person name="Gibbs R.A."/>
            <person name="Liu Y."/>
            <person name="Worley K."/>
            <person name="Weinstock G."/>
            <person name="Elsik C.G."/>
            <person name="Reese J.T."/>
            <person name="Elhaik E."/>
            <person name="Landan G."/>
            <person name="Graur D."/>
            <person name="Arensburger P."/>
            <person name="Atkinson P."/>
            <person name="Beeman R.W."/>
            <person name="Beidler J."/>
            <person name="Brown S.J."/>
            <person name="Demuth J.P."/>
            <person name="Drury D.W."/>
            <person name="Du Y.Z."/>
            <person name="Fujiwara H."/>
            <person name="Lorenzen M."/>
            <person name="Maselli V."/>
            <person name="Osanai M."/>
            <person name="Park Y."/>
            <person name="Robertson H.M."/>
            <person name="Tu Z."/>
            <person name="Wang J.J."/>
            <person name="Wang S."/>
            <person name="Richards S."/>
            <person name="Song H."/>
            <person name="Zhang L."/>
            <person name="Sodergren E."/>
            <person name="Werner D."/>
            <person name="Stanke M."/>
            <person name="Morgenstern B."/>
            <person name="Solovyev V."/>
            <person name="Kosarev P."/>
            <person name="Brown G."/>
            <person name="Chen H.C."/>
            <person name="Ermolaeva O."/>
            <person name="Hlavina W."/>
            <person name="Kapustin Y."/>
            <person name="Kiryutin B."/>
            <person name="Kitts P."/>
            <person name="Maglott D."/>
            <person name="Pruitt K."/>
            <person name="Sapojnikov V."/>
            <person name="Souvorov A."/>
            <person name="Mackey A.J."/>
            <person name="Waterhouse R.M."/>
            <person name="Wyder S."/>
            <person name="Zdobnov E.M."/>
            <person name="Zdobnov E.M."/>
            <person name="Wyder S."/>
            <person name="Kriventseva E.V."/>
            <person name="Kadowaki T."/>
            <person name="Bork P."/>
            <person name="Aranda M."/>
            <person name="Bao R."/>
            <person name="Beermann A."/>
            <person name="Berns N."/>
            <person name="Bolognesi R."/>
            <person name="Bonneton F."/>
            <person name="Bopp D."/>
            <person name="Brown S.J."/>
            <person name="Bucher G."/>
            <person name="Butts T."/>
            <person name="Chaumot A."/>
            <person name="Denell R.E."/>
            <person name="Ferrier D.E."/>
            <person name="Friedrich M."/>
            <person name="Gordon C.M."/>
            <person name="Jindra M."/>
            <person name="Klingler M."/>
            <person name="Lan Q."/>
            <person name="Lattorff H.M."/>
            <person name="Laudet V."/>
            <person name="von Levetsow C."/>
            <person name="Liu Z."/>
            <person name="Lutz R."/>
            <person name="Lynch J.A."/>
            <person name="da Fonseca R.N."/>
            <person name="Posnien N."/>
            <person name="Reuter R."/>
            <person name="Roth S."/>
            <person name="Savard J."/>
            <person name="Schinko J.B."/>
            <person name="Schmitt C."/>
            <person name="Schoppmeier M."/>
            <person name="Schroder R."/>
            <person name="Shippy T.D."/>
            <person name="Simonnet F."/>
            <person name="Marques-Souza H."/>
            <person name="Tautz D."/>
            <person name="Tomoyasu Y."/>
            <person name="Trauner J."/>
            <person name="Van der Zee M."/>
            <person name="Vervoort M."/>
            <person name="Wittkopp N."/>
            <person name="Wimmer E.A."/>
            <person name="Yang X."/>
            <person name="Jones A.K."/>
            <person name="Sattelle D.B."/>
            <person name="Ebert P.R."/>
            <person name="Nelson D."/>
            <person name="Scott J.G."/>
            <person name="Beeman R.W."/>
            <person name="Muthukrishnan S."/>
            <person name="Kramer K.J."/>
            <person name="Arakane Y."/>
            <person name="Beeman R.W."/>
            <person name="Zhu Q."/>
            <person name="Hogenkamp D."/>
            <person name="Dixit R."/>
            <person name="Oppert B."/>
            <person name="Jiang H."/>
            <person name="Zou Z."/>
            <person name="Marshall J."/>
            <person name="Elpidina E."/>
            <person name="Vinokurov K."/>
            <person name="Oppert C."/>
            <person name="Zou Z."/>
            <person name="Evans J."/>
            <person name="Lu Z."/>
            <person name="Zhao P."/>
            <person name="Sumathipala N."/>
            <person name="Altincicek B."/>
            <person name="Vilcinskas A."/>
            <person name="Williams M."/>
            <person name="Hultmark D."/>
            <person name="Hetru C."/>
            <person name="Jiang H."/>
            <person name="Grimmelikhuijzen C.J."/>
            <person name="Hauser F."/>
            <person name="Cazzamali G."/>
            <person name="Williamson M."/>
            <person name="Park Y."/>
            <person name="Li B."/>
            <person name="Tanaka Y."/>
            <person name="Predel R."/>
            <person name="Neupert S."/>
            <person name="Schachtner J."/>
            <person name="Verleyen P."/>
            <person name="Raible F."/>
            <person name="Bork P."/>
            <person name="Friedrich M."/>
            <person name="Walden K.K."/>
            <person name="Robertson H.M."/>
            <person name="Angeli S."/>
            <person name="Foret S."/>
            <person name="Bucher G."/>
            <person name="Schuetz S."/>
            <person name="Maleszka R."/>
            <person name="Wimmer E.A."/>
            <person name="Beeman R.W."/>
            <person name="Lorenzen M."/>
            <person name="Tomoyasu Y."/>
            <person name="Miller S.C."/>
            <person name="Grossmann D."/>
            <person name="Bucher G."/>
        </authorList>
    </citation>
    <scope>NUCLEOTIDE SEQUENCE [LARGE SCALE GENOMIC DNA]</scope>
    <source>
        <strain evidence="2 3">Georgia GA2</strain>
    </source>
</reference>
<name>D2A6A1_TRICA</name>
<keyword evidence="1" id="KW-0732">Signal</keyword>
<evidence type="ECO:0000313" key="2">
    <source>
        <dbReference type="EMBL" id="EFA04956.2"/>
    </source>
</evidence>
<dbReference type="OrthoDB" id="10046704at2759"/>
<evidence type="ECO:0000256" key="1">
    <source>
        <dbReference type="SAM" id="SignalP"/>
    </source>
</evidence>
<dbReference type="OMA" id="GDENTMD"/>
<protein>
    <submittedName>
        <fullName evidence="2">Uncharacterized protein</fullName>
    </submittedName>
</protein>
<gene>
    <name evidence="2" type="primary">AUGUSTUS-3.0.2_15025</name>
    <name evidence="2" type="ORF">TcasGA2_TC015025</name>
</gene>
<dbReference type="EMBL" id="KQ971346">
    <property type="protein sequence ID" value="EFA04956.2"/>
    <property type="molecule type" value="Genomic_DNA"/>
</dbReference>
<organism evidence="2 3">
    <name type="scientific">Tribolium castaneum</name>
    <name type="common">Red flour beetle</name>
    <dbReference type="NCBI Taxonomy" id="7070"/>
    <lineage>
        <taxon>Eukaryota</taxon>
        <taxon>Metazoa</taxon>
        <taxon>Ecdysozoa</taxon>
        <taxon>Arthropoda</taxon>
        <taxon>Hexapoda</taxon>
        <taxon>Insecta</taxon>
        <taxon>Pterygota</taxon>
        <taxon>Neoptera</taxon>
        <taxon>Endopterygota</taxon>
        <taxon>Coleoptera</taxon>
        <taxon>Polyphaga</taxon>
        <taxon>Cucujiformia</taxon>
        <taxon>Tenebrionidae</taxon>
        <taxon>Tenebrionidae incertae sedis</taxon>
        <taxon>Tribolium</taxon>
    </lineage>
</organism>
<sequence length="99" mass="11571">MQTSLLILSLVVFVGAKDMMRSIVFDKNTPDVFYCPIQKPTGFDKMIVKARPLKKLCEFEGEPLPDDYKSDCYQDMDETKYACKEKYRIMKRLKKASEE</sequence>
<feature type="chain" id="PRO_5007310009" evidence="1">
    <location>
        <begin position="17"/>
        <end position="99"/>
    </location>
</feature>
<dbReference type="AlphaFoldDB" id="D2A6A1"/>
<keyword evidence="3" id="KW-1185">Reference proteome</keyword>
<dbReference type="HOGENOM" id="CLU_150879_1_0_1"/>
<feature type="signal peptide" evidence="1">
    <location>
        <begin position="1"/>
        <end position="16"/>
    </location>
</feature>
<reference evidence="2 3" key="2">
    <citation type="journal article" date="2010" name="Nucleic Acids Res.">
        <title>BeetleBase in 2010: revisions to provide comprehensive genomic information for Tribolium castaneum.</title>
        <authorList>
            <person name="Kim H.S."/>
            <person name="Murphy T."/>
            <person name="Xia J."/>
            <person name="Caragea D."/>
            <person name="Park Y."/>
            <person name="Beeman R.W."/>
            <person name="Lorenzen M.D."/>
            <person name="Butcher S."/>
            <person name="Manak J.R."/>
            <person name="Brown S.J."/>
        </authorList>
    </citation>
    <scope>GENOME REANNOTATION</scope>
    <source>
        <strain evidence="2 3">Georgia GA2</strain>
    </source>
</reference>
<accession>D2A6A1</accession>
<dbReference type="Proteomes" id="UP000007266">
    <property type="component" value="Linkage group 6"/>
</dbReference>